<evidence type="ECO:0000259" key="12">
    <source>
        <dbReference type="PROSITE" id="PS50195"/>
    </source>
</evidence>
<dbReference type="PROSITE" id="PS00915">
    <property type="entry name" value="PI3_4_KINASE_1"/>
    <property type="match status" value="1"/>
</dbReference>
<evidence type="ECO:0000259" key="13">
    <source>
        <dbReference type="PROSITE" id="PS50290"/>
    </source>
</evidence>
<dbReference type="PANTHER" id="PTHR10048:SF30">
    <property type="entry name" value="PHOSPHATIDYLINOSITOL 4-PHOSPHATE 3-KINASE C2 DOMAIN-CONTAINING SUBUNIT BETA"/>
    <property type="match status" value="1"/>
</dbReference>
<dbReference type="GO" id="GO:0035005">
    <property type="term" value="F:1-phosphatidylinositol-4-phosphate 3-kinase activity"/>
    <property type="evidence" value="ECO:0007669"/>
    <property type="project" value="UniProtKB-EC"/>
</dbReference>
<feature type="region of interest" description="Disordered" evidence="10">
    <location>
        <begin position="137"/>
        <end position="288"/>
    </location>
</feature>
<dbReference type="Pfam" id="PF00454">
    <property type="entry name" value="PI3_PI4_kinase"/>
    <property type="match status" value="1"/>
</dbReference>
<dbReference type="Pfam" id="PF00792">
    <property type="entry name" value="PI3K_C2"/>
    <property type="match status" value="1"/>
</dbReference>
<dbReference type="InterPro" id="IPR001263">
    <property type="entry name" value="PI3K_accessory_dom"/>
</dbReference>
<dbReference type="SMART" id="SM00146">
    <property type="entry name" value="PI3Kc"/>
    <property type="match status" value="1"/>
</dbReference>
<dbReference type="SMART" id="SM00239">
    <property type="entry name" value="C2"/>
    <property type="match status" value="2"/>
</dbReference>
<feature type="compositionally biased region" description="Polar residues" evidence="10">
    <location>
        <begin position="104"/>
        <end position="114"/>
    </location>
</feature>
<dbReference type="InterPro" id="IPR029071">
    <property type="entry name" value="Ubiquitin-like_domsf"/>
</dbReference>
<dbReference type="Pfam" id="PF00787">
    <property type="entry name" value="PX"/>
    <property type="match status" value="1"/>
</dbReference>
<dbReference type="CDD" id="cd04012">
    <property type="entry name" value="C2A_PI3K_class_II"/>
    <property type="match status" value="1"/>
</dbReference>
<comment type="similarity">
    <text evidence="1">Belongs to the PI3/PI4-kinase family. Type III PI4K subfamily.</text>
</comment>
<dbReference type="InterPro" id="IPR018936">
    <property type="entry name" value="PI3/4_kinase_CS"/>
</dbReference>
<dbReference type="PROSITE" id="PS00916">
    <property type="entry name" value="PI3_4_KINASE_2"/>
    <property type="match status" value="1"/>
</dbReference>
<dbReference type="GO" id="GO:0005886">
    <property type="term" value="C:plasma membrane"/>
    <property type="evidence" value="ECO:0007669"/>
    <property type="project" value="TreeGrafter"/>
</dbReference>
<feature type="region of interest" description="Disordered" evidence="10">
    <location>
        <begin position="2038"/>
        <end position="2168"/>
    </location>
</feature>
<feature type="compositionally biased region" description="Basic and acidic residues" evidence="10">
    <location>
        <begin position="2219"/>
        <end position="2237"/>
    </location>
</feature>
<feature type="compositionally biased region" description="Low complexity" evidence="10">
    <location>
        <begin position="89"/>
        <end position="103"/>
    </location>
</feature>
<dbReference type="GO" id="GO:0048015">
    <property type="term" value="P:phosphatidylinositol-mediated signaling"/>
    <property type="evidence" value="ECO:0007669"/>
    <property type="project" value="TreeGrafter"/>
</dbReference>
<comment type="similarity">
    <text evidence="2">Belongs to the PPP1R15 family.</text>
</comment>
<dbReference type="FunFam" id="2.60.40.150:FF:000065">
    <property type="entry name" value="phosphatidylinositol 4-phosphate 3-kinase C2 domain-containing subunit beta"/>
    <property type="match status" value="1"/>
</dbReference>
<feature type="compositionally biased region" description="Polar residues" evidence="10">
    <location>
        <begin position="51"/>
        <end position="69"/>
    </location>
</feature>
<dbReference type="GO" id="GO:0043491">
    <property type="term" value="P:phosphatidylinositol 3-kinase/protein kinase B signal transduction"/>
    <property type="evidence" value="ECO:0007669"/>
    <property type="project" value="TreeGrafter"/>
</dbReference>
<dbReference type="InterPro" id="IPR035892">
    <property type="entry name" value="C2_domain_sf"/>
</dbReference>
<dbReference type="InterPro" id="IPR011009">
    <property type="entry name" value="Kinase-like_dom_sf"/>
</dbReference>
<feature type="domain" description="PX" evidence="12">
    <location>
        <begin position="1343"/>
        <end position="1459"/>
    </location>
</feature>
<dbReference type="InterPro" id="IPR036940">
    <property type="entry name" value="PI3/4_kinase_cat_sf"/>
</dbReference>
<name>A0A2U9BEM8_SCOMX</name>
<feature type="compositionally biased region" description="Acidic residues" evidence="10">
    <location>
        <begin position="2040"/>
        <end position="2060"/>
    </location>
</feature>
<feature type="domain" description="PIK helical" evidence="14">
    <location>
        <begin position="783"/>
        <end position="959"/>
    </location>
</feature>
<dbReference type="Proteomes" id="UP000246464">
    <property type="component" value="Chromosome 6"/>
</dbReference>
<feature type="compositionally biased region" description="Low complexity" evidence="10">
    <location>
        <begin position="146"/>
        <end position="155"/>
    </location>
</feature>
<evidence type="ECO:0000256" key="4">
    <source>
        <dbReference type="ARBA" id="ARBA00022741"/>
    </source>
</evidence>
<evidence type="ECO:0000259" key="15">
    <source>
        <dbReference type="PROSITE" id="PS51546"/>
    </source>
</evidence>
<dbReference type="Pfam" id="PF00613">
    <property type="entry name" value="PI3Ka"/>
    <property type="match status" value="1"/>
</dbReference>
<dbReference type="PROSITE" id="PS50195">
    <property type="entry name" value="PX"/>
    <property type="match status" value="1"/>
</dbReference>
<dbReference type="SUPFAM" id="SSF56112">
    <property type="entry name" value="Protein kinase-like (PK-like)"/>
    <property type="match status" value="1"/>
</dbReference>
<dbReference type="GO" id="GO:0035091">
    <property type="term" value="F:phosphatidylinositol binding"/>
    <property type="evidence" value="ECO:0007669"/>
    <property type="project" value="InterPro"/>
</dbReference>
<evidence type="ECO:0000256" key="3">
    <source>
        <dbReference type="ARBA" id="ARBA00022679"/>
    </source>
</evidence>
<evidence type="ECO:0000256" key="5">
    <source>
        <dbReference type="ARBA" id="ARBA00022777"/>
    </source>
</evidence>
<dbReference type="InterPro" id="IPR016024">
    <property type="entry name" value="ARM-type_fold"/>
</dbReference>
<evidence type="ECO:0000256" key="7">
    <source>
        <dbReference type="ARBA" id="ARBA00023098"/>
    </source>
</evidence>
<dbReference type="SMART" id="SM00142">
    <property type="entry name" value="PI3K_C2"/>
    <property type="match status" value="1"/>
</dbReference>
<feature type="domain" description="C2 PI3K-type" evidence="16">
    <location>
        <begin position="604"/>
        <end position="764"/>
    </location>
</feature>
<feature type="domain" description="PI3K-RBD" evidence="15">
    <location>
        <begin position="352"/>
        <end position="440"/>
    </location>
</feature>
<feature type="compositionally biased region" description="Low complexity" evidence="10">
    <location>
        <begin position="2114"/>
        <end position="2164"/>
    </location>
</feature>
<dbReference type="GO" id="GO:0016303">
    <property type="term" value="F:1-phosphatidylinositol-3-kinase activity"/>
    <property type="evidence" value="ECO:0007669"/>
    <property type="project" value="UniProtKB-EC"/>
</dbReference>
<feature type="region of interest" description="Disordered" evidence="10">
    <location>
        <begin position="1833"/>
        <end position="1856"/>
    </location>
</feature>
<dbReference type="FunFam" id="1.25.40.70:FF:000005">
    <property type="entry name" value="Phosphatidylinositol 4-phosphate 3-kinase C2 domain-containing subunit beta"/>
    <property type="match status" value="1"/>
</dbReference>
<evidence type="ECO:0000259" key="14">
    <source>
        <dbReference type="PROSITE" id="PS51545"/>
    </source>
</evidence>
<dbReference type="Gene3D" id="3.30.1520.10">
    <property type="entry name" value="Phox-like domain"/>
    <property type="match status" value="1"/>
</dbReference>
<dbReference type="Pfam" id="PF10488">
    <property type="entry name" value="PP1c_bdg"/>
    <property type="match status" value="1"/>
</dbReference>
<evidence type="ECO:0000256" key="1">
    <source>
        <dbReference type="ARBA" id="ARBA00006209"/>
    </source>
</evidence>
<dbReference type="FunFam" id="3.30.1010.10:FF:000001">
    <property type="entry name" value="Phosphatidylinositol 4-phosphate 3-kinase C2 domain-containing subunit beta"/>
    <property type="match status" value="1"/>
</dbReference>
<evidence type="ECO:0000256" key="10">
    <source>
        <dbReference type="SAM" id="MobiDB-lite"/>
    </source>
</evidence>
<dbReference type="Pfam" id="PF00794">
    <property type="entry name" value="PI3K_rbd"/>
    <property type="match status" value="1"/>
</dbReference>
<dbReference type="Gene3D" id="2.60.40.150">
    <property type="entry name" value="C2 domain"/>
    <property type="match status" value="2"/>
</dbReference>
<feature type="compositionally biased region" description="Low complexity" evidence="10">
    <location>
        <begin position="2244"/>
        <end position="2254"/>
    </location>
</feature>
<evidence type="ECO:0000256" key="9">
    <source>
        <dbReference type="ARBA" id="ARBA00029297"/>
    </source>
</evidence>
<feature type="compositionally biased region" description="Acidic residues" evidence="10">
    <location>
        <begin position="2069"/>
        <end position="2087"/>
    </location>
</feature>
<evidence type="ECO:0000256" key="8">
    <source>
        <dbReference type="ARBA" id="ARBA00023985"/>
    </source>
</evidence>
<dbReference type="PROSITE" id="PS50004">
    <property type="entry name" value="C2"/>
    <property type="match status" value="1"/>
</dbReference>
<dbReference type="SUPFAM" id="SSF48371">
    <property type="entry name" value="ARM repeat"/>
    <property type="match status" value="1"/>
</dbReference>
<feature type="region of interest" description="Disordered" evidence="10">
    <location>
        <begin position="44"/>
        <end position="122"/>
    </location>
</feature>
<accession>A0A2U9BEM8</accession>
<reference evidence="17 18" key="1">
    <citation type="submission" date="2017-12" db="EMBL/GenBank/DDBJ databases">
        <title>Integrating genomic resources of turbot (Scophthalmus maximus) in depth evaluation of genetic and physical mapping variation across individuals.</title>
        <authorList>
            <person name="Martinez P."/>
        </authorList>
    </citation>
    <scope>NUCLEOTIDE SEQUENCE [LARGE SCALE GENOMIC DNA]</scope>
</reference>
<dbReference type="SUPFAM" id="SSF54236">
    <property type="entry name" value="Ubiquitin-like"/>
    <property type="match status" value="1"/>
</dbReference>
<dbReference type="FunFam" id="1.10.1070.11:FF:000003">
    <property type="entry name" value="Phosphatidylinositol 4-phosphate 3-kinase C2 domain-containing subunit beta"/>
    <property type="match status" value="1"/>
</dbReference>
<dbReference type="InterPro" id="IPR000341">
    <property type="entry name" value="PI3K_Ras-bd_dom"/>
</dbReference>
<evidence type="ECO:0000256" key="6">
    <source>
        <dbReference type="ARBA" id="ARBA00022840"/>
    </source>
</evidence>
<feature type="domain" description="PI3K/PI4K catalytic" evidence="13">
    <location>
        <begin position="1028"/>
        <end position="1306"/>
    </location>
</feature>
<evidence type="ECO:0000313" key="17">
    <source>
        <dbReference type="EMBL" id="AWP02377.1"/>
    </source>
</evidence>
<feature type="region of interest" description="Disordered" evidence="10">
    <location>
        <begin position="2180"/>
        <end position="2261"/>
    </location>
</feature>
<dbReference type="InterPro" id="IPR015433">
    <property type="entry name" value="PI3/4_kinase"/>
</dbReference>
<dbReference type="GO" id="GO:0016477">
    <property type="term" value="P:cell migration"/>
    <property type="evidence" value="ECO:0007669"/>
    <property type="project" value="TreeGrafter"/>
</dbReference>
<feature type="compositionally biased region" description="Polar residues" evidence="10">
    <location>
        <begin position="2104"/>
        <end position="2113"/>
    </location>
</feature>
<dbReference type="PROSITE" id="PS51546">
    <property type="entry name" value="PI3K_RBD"/>
    <property type="match status" value="1"/>
</dbReference>
<dbReference type="SMART" id="SM00144">
    <property type="entry name" value="PI3K_rbd"/>
    <property type="match status" value="1"/>
</dbReference>
<dbReference type="SMART" id="SM00312">
    <property type="entry name" value="PX"/>
    <property type="match status" value="1"/>
</dbReference>
<feature type="region of interest" description="Disordered" evidence="10">
    <location>
        <begin position="1985"/>
        <end position="2023"/>
    </location>
</feature>
<feature type="region of interest" description="Disordered" evidence="10">
    <location>
        <begin position="1634"/>
        <end position="1654"/>
    </location>
</feature>
<keyword evidence="18" id="KW-1185">Reference proteome</keyword>
<dbReference type="PANTHER" id="PTHR10048">
    <property type="entry name" value="PHOSPHATIDYLINOSITOL KINASE"/>
    <property type="match status" value="1"/>
</dbReference>
<sequence>MSAAQTQKESGESGWSCLEALGISQKELVLAEALQMEYDALSRLKQDKSDSGTSQSRPGAPSQTRSKTPNPFIERPRPTPSQPIPAHTGGSLLRGLSGSDPSLNQPGGSQSQHSIPARALPPQGGFVTESLYILDDPEVSKVRDYSGSSFGDSSGSGSGFHPKGFPSLLDDVPPAVPPRNPIPPSSGSENPFLPPRGSNVPRDVNLFTPDVDRPKVTSGELNYDNINHSLSKLNESRQGPRGRRANGDQSGKPVARSKTLPPQVPPRTYIPVPKSNKNQRRVSADPVSLGSRMNGFGYELFQVSEDRDEEVAAFCHMLDVLRSAYPHSDPSKNAGFVWSPSVGQEELHQGLGASVKVTVVSEHFREPLTFTCDGSSTVDLLIYQTLCYAQDDLDHLDVDDYLLKVCGHDEFFNNSQTLAGVEFVQQCLKFDWDVRLCLIKRSAVNVELSRMKEDDEMGSTMNHSILLQERPIKQTVTREALTLLLDTFHNEAESFLLSEVDLPLHVERLVQSVKALCSSLAAVETPDVTSALNQLPACPCRLQPKVLKDASVLAVKENREKVVEKLTAAILDLVELYCSTFNANFHTTPQSQCCKAPVQEAGLVNNVLSFNVYAAHRIPITWAASYEGFFLSCSLTHGGVELCAPQHTSKQSVSKYLFHLVVWDQRVCFPVQINQLPRESQLTVTLFASSLPPPPGVEDKGKQRRSIEALGWVTMPLFNFRHVLTCGRKLLGLWPSTPGRSGNARTSSPNFSQPDSVIVQVDFPTSSFEVLFSTPPPADFCPQYDFSRLDTISQIQLQDVLHKKAFFWLTADDKRLLWEKKAFCQAESAALPLVLASAPCWEWACLPDIYALLRQWACLGHLDALGLLHASFPDQELRRTAVQWMDSITDPELLDYLPQLVQALKYECYLDSSLVRFLLRRAIGDVRIAHYLFWLLKDNLQDSQFSARYQHLLAALLCCVGRNLREEFDRQCWLVSILTKVARKVRDAALSSRQSVLRDGLDEMKQFFSMNSTCRLPLNPALLVTGINIQSCSFFNSNAVPLKLSFQNRDPLGDHVNVIFKSGDDLRQDMLTLQMIRIMNKIWIQEGLDMRMVIFKCFSTGRGRGMVEMIPQSDTLRKIQVEHGVTGSFKDRTLADWLLKYNPSDEQYDKAVENFIYSCAGCCVATYILGICDRHNDNIMLKTSGHMFHIDFGKFLGHAQMFGNIKRDRAPFVFTSDMAYVINGGDKPSSRFHDFVDLCCEAYNLIRKHAHLFLNLLGLMLSCGIPELSDLEDLKYVYDALRPHESEADATMYFTRLIESSLGSVATKLNFFIHNLAQMKFASSEDRPTLTFAPRVHTVKSDGLIRSLYICRHIRSANASKAYAFVVKVEREGQQEVQLVQRTFEEFHELHSKLRLLFPSSRLPGFPSRFVIGRSRGEAMADRRKDELNGYVWHLIHAAPEVAQSDLVYTFFHPLQRDERPGIASNKPAEISWSPVAGKELGEVKLSISYKNDKLFIMVMHIRGLQPLQDGTDPDPYVKLYLLPDPQKTGKRKTKAARRTCNPTYNEMLVYERIPRGDLDQRVIHLRVLGDGAFWENTLLGETFIPLKKLVPVFLTESGETLREESELQLKGENRDDGHVLETSGVQYRWNTSHEGRLSDARSSSSPSPLGVTAAGLDSQESSWIGLLSVVSRPAFSFLQKYLPGGAPRPPGPSDGAARWIGVGLQRTFVDEDRDFLTQLDHVMSLTPHEDPHLSYLQCQRDGSAGLLEPGDGSTLPWLSADSLREIGLESAEEVDLKLCRRSQVGYFSSARTFISHVLLSATSSQAMKPQGDKDWRPQAESSKGGTWWGSFWGGEHASQREPPSSVSWAEEGTEADLLRPQQPETKGLAAETTDVFVQSCGRESATLGENTGPGEHKEEPVNNGGLHTVQNTEGFTPEPRIGLSSSEAAAACSEVALLTPDQDNGYSSLEEEHFQMCRLVRTPSDEQQQEAEPTEICVPVIAEMEEESSEERVSASVNVDEDEPRPSELQEGVSAEAKELSTPQCQNKAIAFIMGCPCSDDDSSQSDGESSDDDDDGFDSEGTSDMSDSTDEDDDEASDSDEEAISEADRLWNSLCQNLDPYNPQNFSAQLHTASTPPRTIPTATPPSSAQSTPASSPAASPPSSSSSPPSGSDTWDDSTSASEVDEAESLHLLSSFSFSSDPYSPFNFQAQLRTRGPVKAAARAKKTPQTPPHSPRHKEASPPVYRKEEAEERLDSGFSEPSSSSSSSSSSSVQRCGSTKKVRFCDHVEEFFASCGEEEEEEDRRGPWEELARDRSRFLRRCLEVEQSIAYCLQPQHRSLVYVRLAVLHVQDV</sequence>
<dbReference type="SUPFAM" id="SSF49562">
    <property type="entry name" value="C2 domain (Calcium/lipid-binding domain, CaLB)"/>
    <property type="match status" value="2"/>
</dbReference>
<feature type="compositionally biased region" description="Pro residues" evidence="10">
    <location>
        <begin position="174"/>
        <end position="184"/>
    </location>
</feature>
<dbReference type="InterPro" id="IPR036871">
    <property type="entry name" value="PX_dom_sf"/>
</dbReference>
<dbReference type="GO" id="GO:0005942">
    <property type="term" value="C:phosphatidylinositol 3-kinase complex"/>
    <property type="evidence" value="ECO:0007669"/>
    <property type="project" value="TreeGrafter"/>
</dbReference>
<dbReference type="SMART" id="SM00145">
    <property type="entry name" value="PI3Ka"/>
    <property type="match status" value="1"/>
</dbReference>
<dbReference type="InterPro" id="IPR000403">
    <property type="entry name" value="PI3/4_kinase_cat_dom"/>
</dbReference>
<dbReference type="InterPro" id="IPR001683">
    <property type="entry name" value="PX_dom"/>
</dbReference>
<dbReference type="Gene3D" id="3.10.20.90">
    <property type="entry name" value="Phosphatidylinositol 3-kinase Catalytic Subunit, Chain A, domain 1"/>
    <property type="match status" value="1"/>
</dbReference>
<evidence type="ECO:0000313" key="18">
    <source>
        <dbReference type="Proteomes" id="UP000246464"/>
    </source>
</evidence>
<evidence type="ECO:0000256" key="2">
    <source>
        <dbReference type="ARBA" id="ARBA00010161"/>
    </source>
</evidence>
<dbReference type="EMBL" id="CP026248">
    <property type="protein sequence ID" value="AWP02377.1"/>
    <property type="molecule type" value="Genomic_DNA"/>
</dbReference>
<organism evidence="17 18">
    <name type="scientific">Scophthalmus maximus</name>
    <name type="common">Turbot</name>
    <name type="synonym">Psetta maxima</name>
    <dbReference type="NCBI Taxonomy" id="52904"/>
    <lineage>
        <taxon>Eukaryota</taxon>
        <taxon>Metazoa</taxon>
        <taxon>Chordata</taxon>
        <taxon>Craniata</taxon>
        <taxon>Vertebrata</taxon>
        <taxon>Euteleostomi</taxon>
        <taxon>Actinopterygii</taxon>
        <taxon>Neopterygii</taxon>
        <taxon>Teleostei</taxon>
        <taxon>Neoteleostei</taxon>
        <taxon>Acanthomorphata</taxon>
        <taxon>Carangaria</taxon>
        <taxon>Pleuronectiformes</taxon>
        <taxon>Pleuronectoidei</taxon>
        <taxon>Scophthalmidae</taxon>
        <taxon>Scophthalmus</taxon>
    </lineage>
</organism>
<keyword evidence="5 17" id="KW-0418">Kinase</keyword>
<dbReference type="PROSITE" id="PS51547">
    <property type="entry name" value="C2_PI3K"/>
    <property type="match status" value="1"/>
</dbReference>
<feature type="compositionally biased region" description="Polar residues" evidence="10">
    <location>
        <begin position="224"/>
        <end position="237"/>
    </location>
</feature>
<keyword evidence="7" id="KW-0443">Lipid metabolism</keyword>
<dbReference type="PROSITE" id="PS50290">
    <property type="entry name" value="PI3_4_KINASE_3"/>
    <property type="match status" value="1"/>
</dbReference>
<proteinExistence type="inferred from homology"/>
<dbReference type="Gene3D" id="3.30.1010.10">
    <property type="entry name" value="Phosphatidylinositol 3-kinase Catalytic Subunit, Chain A, domain 4"/>
    <property type="match status" value="1"/>
</dbReference>
<dbReference type="GO" id="GO:0005737">
    <property type="term" value="C:cytoplasm"/>
    <property type="evidence" value="ECO:0007669"/>
    <property type="project" value="TreeGrafter"/>
</dbReference>
<evidence type="ECO:0000259" key="16">
    <source>
        <dbReference type="PROSITE" id="PS51547"/>
    </source>
</evidence>
<dbReference type="FunFam" id="3.30.1520.10:FF:000006">
    <property type="entry name" value="Phosphatidylinositol 4-phosphate 3-kinase C2 domain-containing subunit alpha"/>
    <property type="match status" value="1"/>
</dbReference>
<keyword evidence="4" id="KW-0547">Nucleotide-binding</keyword>
<feature type="region of interest" description="Disordered" evidence="10">
    <location>
        <begin position="1885"/>
        <end position="1924"/>
    </location>
</feature>
<dbReference type="PROSITE" id="PS51545">
    <property type="entry name" value="PIK_HELICAL"/>
    <property type="match status" value="1"/>
</dbReference>
<keyword evidence="3" id="KW-0808">Transferase</keyword>
<dbReference type="InterPro" id="IPR019523">
    <property type="entry name" value="Prot_Pase1_reg-su15A/B_C"/>
</dbReference>
<keyword evidence="6" id="KW-0067">ATP-binding</keyword>
<dbReference type="InterPro" id="IPR042236">
    <property type="entry name" value="PI3K_accessory_sf"/>
</dbReference>
<gene>
    <name evidence="17" type="ORF">SMAX5B_005558</name>
</gene>
<dbReference type="Gene3D" id="1.10.1070.11">
    <property type="entry name" value="Phosphatidylinositol 3-/4-kinase, catalytic domain"/>
    <property type="match status" value="1"/>
</dbReference>
<comment type="catalytic activity">
    <reaction evidence="9">
        <text>a 1,2-diacyl-sn-glycero-3-phospho-(1D-myo-inositol 4-phosphate) + ATP = a 1,2-diacyl-sn-glycero-3-phospho-(1D-myo-inositol-3,4-bisphosphate) + ADP + H(+)</text>
        <dbReference type="Rhea" id="RHEA:18373"/>
        <dbReference type="ChEBI" id="CHEBI:15378"/>
        <dbReference type="ChEBI" id="CHEBI:30616"/>
        <dbReference type="ChEBI" id="CHEBI:57658"/>
        <dbReference type="ChEBI" id="CHEBI:58178"/>
        <dbReference type="ChEBI" id="CHEBI:456216"/>
        <dbReference type="EC" id="2.7.1.154"/>
    </reaction>
    <physiologicalReaction direction="left-to-right" evidence="9">
        <dbReference type="Rhea" id="RHEA:18374"/>
    </physiologicalReaction>
</comment>
<dbReference type="GO" id="GO:0005524">
    <property type="term" value="F:ATP binding"/>
    <property type="evidence" value="ECO:0007669"/>
    <property type="project" value="UniProtKB-KW"/>
</dbReference>
<protein>
    <submittedName>
        <fullName evidence="17">Putative phosphatidylinositol 4-phosphate 3-kinase C2 domain-containing subunit beta</fullName>
    </submittedName>
</protein>
<feature type="domain" description="C2" evidence="11">
    <location>
        <begin position="1480"/>
        <end position="1602"/>
    </location>
</feature>
<dbReference type="FunFam" id="3.10.20.90:FF:000105">
    <property type="entry name" value="phosphatidylinositol 4-phosphate 3-kinase C2 domain-containing subunit beta"/>
    <property type="match status" value="1"/>
</dbReference>
<dbReference type="Pfam" id="PF00168">
    <property type="entry name" value="C2"/>
    <property type="match status" value="1"/>
</dbReference>
<evidence type="ECO:0000259" key="11">
    <source>
        <dbReference type="PROSITE" id="PS50004"/>
    </source>
</evidence>
<comment type="catalytic activity">
    <reaction evidence="8">
        <text>a 1,2-diacyl-sn-glycero-3-phospho-(1D-myo-inositol) + ATP = a 1,2-diacyl-sn-glycero-3-phospho-(1D-myo-inositol-3-phosphate) + ADP + H(+)</text>
        <dbReference type="Rhea" id="RHEA:12709"/>
        <dbReference type="ChEBI" id="CHEBI:15378"/>
        <dbReference type="ChEBI" id="CHEBI:30616"/>
        <dbReference type="ChEBI" id="CHEBI:57880"/>
        <dbReference type="ChEBI" id="CHEBI:58088"/>
        <dbReference type="ChEBI" id="CHEBI:456216"/>
        <dbReference type="EC" id="2.7.1.137"/>
    </reaction>
    <physiologicalReaction direction="left-to-right" evidence="8">
        <dbReference type="Rhea" id="RHEA:12710"/>
    </physiologicalReaction>
</comment>
<dbReference type="SUPFAM" id="SSF64268">
    <property type="entry name" value="PX domain"/>
    <property type="match status" value="1"/>
</dbReference>
<dbReference type="Gene3D" id="1.25.40.70">
    <property type="entry name" value="Phosphatidylinositol 3-kinase, accessory domain (PIK)"/>
    <property type="match status" value="1"/>
</dbReference>
<dbReference type="STRING" id="52904.ENSSMAP00000010213"/>
<dbReference type="CDD" id="cd08381">
    <property type="entry name" value="C2B_PI3K_class_II"/>
    <property type="match status" value="1"/>
</dbReference>
<dbReference type="InterPro" id="IPR002420">
    <property type="entry name" value="PI3K-type_C2_dom"/>
</dbReference>
<dbReference type="InterPro" id="IPR000008">
    <property type="entry name" value="C2_dom"/>
</dbReference>